<accession>A0ABS4TG32</accession>
<dbReference type="RefSeq" id="WP_209639707.1">
    <property type="nucleotide sequence ID" value="NZ_JAGINW010000001.1"/>
</dbReference>
<gene>
    <name evidence="2" type="ORF">JOF56_003771</name>
</gene>
<reference evidence="2 3" key="1">
    <citation type="submission" date="2021-03" db="EMBL/GenBank/DDBJ databases">
        <title>Sequencing the genomes of 1000 actinobacteria strains.</title>
        <authorList>
            <person name="Klenk H.-P."/>
        </authorList>
    </citation>
    <scope>NUCLEOTIDE SEQUENCE [LARGE SCALE GENOMIC DNA]</scope>
    <source>
        <strain evidence="2 3">DSM 46670</strain>
    </source>
</reference>
<evidence type="ECO:0008006" key="4">
    <source>
        <dbReference type="Google" id="ProtNLM"/>
    </source>
</evidence>
<sequence length="208" mass="22124">MRRQLRNIAIGVAAAAAAALAIPAGSAAADPPPGRNCNPNIESEWYDIISAQTMPTVTHFRGITIAPGTTGSRTETLTQVDTVTTSVNQSTEFSAVIGTSLFANVSVKVGFSVQRTKSTTDTVQTAITWNFNQPGQYGLYKGTRRVMGEWSRYICGRTGNSTGVWVNITPGGRGSFVTFADIEEGTASCAQTEPQGTLREAARRRIGC</sequence>
<name>A0ABS4TG32_9PSEU</name>
<dbReference type="EMBL" id="JAGINW010000001">
    <property type="protein sequence ID" value="MBP2323386.1"/>
    <property type="molecule type" value="Genomic_DNA"/>
</dbReference>
<comment type="caution">
    <text evidence="2">The sequence shown here is derived from an EMBL/GenBank/DDBJ whole genome shotgun (WGS) entry which is preliminary data.</text>
</comment>
<dbReference type="Proteomes" id="UP001519332">
    <property type="component" value="Unassembled WGS sequence"/>
</dbReference>
<protein>
    <recommendedName>
        <fullName evidence="4">Secreted protein</fullName>
    </recommendedName>
</protein>
<proteinExistence type="predicted"/>
<keyword evidence="1" id="KW-0732">Signal</keyword>
<feature type="chain" id="PRO_5046034328" description="Secreted protein" evidence="1">
    <location>
        <begin position="30"/>
        <end position="208"/>
    </location>
</feature>
<evidence type="ECO:0000313" key="3">
    <source>
        <dbReference type="Proteomes" id="UP001519332"/>
    </source>
</evidence>
<feature type="signal peptide" evidence="1">
    <location>
        <begin position="1"/>
        <end position="29"/>
    </location>
</feature>
<organism evidence="2 3">
    <name type="scientific">Kibdelosporangium banguiense</name>
    <dbReference type="NCBI Taxonomy" id="1365924"/>
    <lineage>
        <taxon>Bacteria</taxon>
        <taxon>Bacillati</taxon>
        <taxon>Actinomycetota</taxon>
        <taxon>Actinomycetes</taxon>
        <taxon>Pseudonocardiales</taxon>
        <taxon>Pseudonocardiaceae</taxon>
        <taxon>Kibdelosporangium</taxon>
    </lineage>
</organism>
<keyword evidence="3" id="KW-1185">Reference proteome</keyword>
<evidence type="ECO:0000313" key="2">
    <source>
        <dbReference type="EMBL" id="MBP2323386.1"/>
    </source>
</evidence>
<evidence type="ECO:0000256" key="1">
    <source>
        <dbReference type="SAM" id="SignalP"/>
    </source>
</evidence>